<proteinExistence type="predicted"/>
<organism evidence="2 3">
    <name type="scientific">Onchocerca flexuosa</name>
    <dbReference type="NCBI Taxonomy" id="387005"/>
    <lineage>
        <taxon>Eukaryota</taxon>
        <taxon>Metazoa</taxon>
        <taxon>Ecdysozoa</taxon>
        <taxon>Nematoda</taxon>
        <taxon>Chromadorea</taxon>
        <taxon>Rhabditida</taxon>
        <taxon>Spirurina</taxon>
        <taxon>Spiruromorpha</taxon>
        <taxon>Filarioidea</taxon>
        <taxon>Onchocercidae</taxon>
        <taxon>Onchocerca</taxon>
    </lineage>
</organism>
<keyword evidence="1" id="KW-0472">Membrane</keyword>
<dbReference type="Proteomes" id="UP000242913">
    <property type="component" value="Unassembled WGS sequence"/>
</dbReference>
<dbReference type="EMBL" id="KZ269985">
    <property type="protein sequence ID" value="OZC10534.1"/>
    <property type="molecule type" value="Genomic_DNA"/>
</dbReference>
<name>A0A238BZL8_9BILA</name>
<dbReference type="AlphaFoldDB" id="A0A238BZL8"/>
<sequence length="61" mass="6495">MKITIRSAATNTGDCSELMIRSYKHNRSLSLSLRSSGSILSAGYVVALVAISDSDTEDKSS</sequence>
<evidence type="ECO:0000313" key="2">
    <source>
        <dbReference type="EMBL" id="OZC10534.1"/>
    </source>
</evidence>
<accession>A0A238BZL8</accession>
<feature type="non-terminal residue" evidence="2">
    <location>
        <position position="61"/>
    </location>
</feature>
<evidence type="ECO:0000256" key="1">
    <source>
        <dbReference type="SAM" id="Phobius"/>
    </source>
</evidence>
<keyword evidence="1" id="KW-1133">Transmembrane helix</keyword>
<feature type="transmembrane region" description="Helical" evidence="1">
    <location>
        <begin position="31"/>
        <end position="51"/>
    </location>
</feature>
<gene>
    <name evidence="2" type="ORF">X798_02283</name>
</gene>
<evidence type="ECO:0000313" key="3">
    <source>
        <dbReference type="Proteomes" id="UP000242913"/>
    </source>
</evidence>
<keyword evidence="3" id="KW-1185">Reference proteome</keyword>
<keyword evidence="1" id="KW-0812">Transmembrane</keyword>
<protein>
    <submittedName>
        <fullName evidence="2">Uncharacterized protein</fullName>
    </submittedName>
</protein>
<reference evidence="2 3" key="1">
    <citation type="submission" date="2015-12" db="EMBL/GenBank/DDBJ databases">
        <title>Draft genome of the nematode, Onchocerca flexuosa.</title>
        <authorList>
            <person name="Mitreva M."/>
        </authorList>
    </citation>
    <scope>NUCLEOTIDE SEQUENCE [LARGE SCALE GENOMIC DNA]</scope>
    <source>
        <strain evidence="2">Red Deer</strain>
    </source>
</reference>